<keyword evidence="3" id="KW-1185">Reference proteome</keyword>
<evidence type="ECO:0000256" key="1">
    <source>
        <dbReference type="SAM" id="Phobius"/>
    </source>
</evidence>
<evidence type="ECO:0000313" key="2">
    <source>
        <dbReference type="EMBL" id="NBZ88720.1"/>
    </source>
</evidence>
<keyword evidence="1" id="KW-0472">Membrane</keyword>
<dbReference type="EMBL" id="JAABNR010000013">
    <property type="protein sequence ID" value="NBZ88720.1"/>
    <property type="molecule type" value="Genomic_DNA"/>
</dbReference>
<feature type="transmembrane region" description="Helical" evidence="1">
    <location>
        <begin position="20"/>
        <end position="40"/>
    </location>
</feature>
<organism evidence="2 3">
    <name type="scientific">Stagnihabitans tardus</name>
    <dbReference type="NCBI Taxonomy" id="2699202"/>
    <lineage>
        <taxon>Bacteria</taxon>
        <taxon>Pseudomonadati</taxon>
        <taxon>Pseudomonadota</taxon>
        <taxon>Alphaproteobacteria</taxon>
        <taxon>Rhodobacterales</taxon>
        <taxon>Paracoccaceae</taxon>
        <taxon>Stagnihabitans</taxon>
    </lineage>
</organism>
<dbReference type="RefSeq" id="WP_168775537.1">
    <property type="nucleotide sequence ID" value="NZ_JAABNR010000013.1"/>
</dbReference>
<protein>
    <submittedName>
        <fullName evidence="2">Uncharacterized protein</fullName>
    </submittedName>
</protein>
<dbReference type="Proteomes" id="UP001193501">
    <property type="component" value="Unassembled WGS sequence"/>
</dbReference>
<accession>A0AAE4YF39</accession>
<reference evidence="2" key="1">
    <citation type="submission" date="2020-01" db="EMBL/GenBank/DDBJ databases">
        <authorList>
            <person name="Chen W.-M."/>
        </authorList>
    </citation>
    <scope>NUCLEOTIDE SEQUENCE</scope>
    <source>
        <strain evidence="2">CYK-10</strain>
    </source>
</reference>
<evidence type="ECO:0000313" key="3">
    <source>
        <dbReference type="Proteomes" id="UP001193501"/>
    </source>
</evidence>
<proteinExistence type="predicted"/>
<gene>
    <name evidence="2" type="ORF">GV832_14100</name>
</gene>
<keyword evidence="1" id="KW-0812">Transmembrane</keyword>
<name>A0AAE4YF39_9RHOB</name>
<keyword evidence="1" id="KW-1133">Transmembrane helix</keyword>
<comment type="caution">
    <text evidence="2">The sequence shown here is derived from an EMBL/GenBank/DDBJ whole genome shotgun (WGS) entry which is preliminary data.</text>
</comment>
<sequence length="52" mass="5831">MTVFRRMVTWLCRPPGRVAVVPVTVGLCLLLVGIETIRFWPEALRVNGRPGP</sequence>
<dbReference type="AlphaFoldDB" id="A0AAE4YF39"/>